<sequence length="120" mass="13342">KLPESQGALRKALQTIHVDSPTLGDEVGKLQYLDLVVREMLRLHVSVTWTMRVATKDDEISAGNPCLDQNGEYSNSIKIRTHGIITIPILAINKKDILGEYSYSFRHVPSCNILCSLAAH</sequence>
<organism evidence="1 2">
    <name type="scientific">Rhizopogon vinicolor AM-OR11-026</name>
    <dbReference type="NCBI Taxonomy" id="1314800"/>
    <lineage>
        <taxon>Eukaryota</taxon>
        <taxon>Fungi</taxon>
        <taxon>Dikarya</taxon>
        <taxon>Basidiomycota</taxon>
        <taxon>Agaricomycotina</taxon>
        <taxon>Agaricomycetes</taxon>
        <taxon>Agaricomycetidae</taxon>
        <taxon>Boletales</taxon>
        <taxon>Suillineae</taxon>
        <taxon>Rhizopogonaceae</taxon>
        <taxon>Rhizopogon</taxon>
    </lineage>
</organism>
<dbReference type="OrthoDB" id="2691769at2759"/>
<accession>A0A1B7N4X7</accession>
<dbReference type="GO" id="GO:0016705">
    <property type="term" value="F:oxidoreductase activity, acting on paired donors, with incorporation or reduction of molecular oxygen"/>
    <property type="evidence" value="ECO:0007669"/>
    <property type="project" value="InterPro"/>
</dbReference>
<dbReference type="Gene3D" id="1.10.630.10">
    <property type="entry name" value="Cytochrome P450"/>
    <property type="match status" value="1"/>
</dbReference>
<keyword evidence="2" id="KW-1185">Reference proteome</keyword>
<protein>
    <recommendedName>
        <fullName evidence="3">Cytochrome P450</fullName>
    </recommendedName>
</protein>
<dbReference type="InterPro" id="IPR001128">
    <property type="entry name" value="Cyt_P450"/>
</dbReference>
<evidence type="ECO:0000313" key="2">
    <source>
        <dbReference type="Proteomes" id="UP000092154"/>
    </source>
</evidence>
<dbReference type="InterPro" id="IPR036396">
    <property type="entry name" value="Cyt_P450_sf"/>
</dbReference>
<dbReference type="AlphaFoldDB" id="A0A1B7N4X7"/>
<evidence type="ECO:0000313" key="1">
    <source>
        <dbReference type="EMBL" id="OAX39882.1"/>
    </source>
</evidence>
<dbReference type="InParanoid" id="A0A1B7N4X7"/>
<evidence type="ECO:0008006" key="3">
    <source>
        <dbReference type="Google" id="ProtNLM"/>
    </source>
</evidence>
<dbReference type="GO" id="GO:0020037">
    <property type="term" value="F:heme binding"/>
    <property type="evidence" value="ECO:0007669"/>
    <property type="project" value="InterPro"/>
</dbReference>
<dbReference type="GO" id="GO:0004497">
    <property type="term" value="F:monooxygenase activity"/>
    <property type="evidence" value="ECO:0007669"/>
    <property type="project" value="InterPro"/>
</dbReference>
<dbReference type="GO" id="GO:0005506">
    <property type="term" value="F:iron ion binding"/>
    <property type="evidence" value="ECO:0007669"/>
    <property type="project" value="InterPro"/>
</dbReference>
<feature type="non-terminal residue" evidence="1">
    <location>
        <position position="1"/>
    </location>
</feature>
<dbReference type="SUPFAM" id="SSF48264">
    <property type="entry name" value="Cytochrome P450"/>
    <property type="match status" value="1"/>
</dbReference>
<dbReference type="EMBL" id="KV448232">
    <property type="protein sequence ID" value="OAX39882.1"/>
    <property type="molecule type" value="Genomic_DNA"/>
</dbReference>
<dbReference type="STRING" id="1314800.A0A1B7N4X7"/>
<reference evidence="1 2" key="1">
    <citation type="submission" date="2016-06" db="EMBL/GenBank/DDBJ databases">
        <title>Comparative genomics of the ectomycorrhizal sister species Rhizopogon vinicolor and Rhizopogon vesiculosus (Basidiomycota: Boletales) reveals a divergence of the mating type B locus.</title>
        <authorList>
            <consortium name="DOE Joint Genome Institute"/>
            <person name="Mujic A.B."/>
            <person name="Kuo A."/>
            <person name="Tritt A."/>
            <person name="Lipzen A."/>
            <person name="Chen C."/>
            <person name="Johnson J."/>
            <person name="Sharma A."/>
            <person name="Barry K."/>
            <person name="Grigoriev I.V."/>
            <person name="Spatafora J.W."/>
        </authorList>
    </citation>
    <scope>NUCLEOTIDE SEQUENCE [LARGE SCALE GENOMIC DNA]</scope>
    <source>
        <strain evidence="1 2">AM-OR11-026</strain>
    </source>
</reference>
<gene>
    <name evidence="1" type="ORF">K503DRAFT_688709</name>
</gene>
<dbReference type="Pfam" id="PF00067">
    <property type="entry name" value="p450"/>
    <property type="match status" value="1"/>
</dbReference>
<proteinExistence type="predicted"/>
<dbReference type="Proteomes" id="UP000092154">
    <property type="component" value="Unassembled WGS sequence"/>
</dbReference>
<name>A0A1B7N4X7_9AGAM</name>